<dbReference type="Proteomes" id="UP000052023">
    <property type="component" value="Unassembled WGS sequence"/>
</dbReference>
<evidence type="ECO:0008006" key="3">
    <source>
        <dbReference type="Google" id="ProtNLM"/>
    </source>
</evidence>
<evidence type="ECO:0000313" key="2">
    <source>
        <dbReference type="Proteomes" id="UP000052023"/>
    </source>
</evidence>
<evidence type="ECO:0000313" key="1">
    <source>
        <dbReference type="EMBL" id="KRR19897.1"/>
    </source>
</evidence>
<dbReference type="AlphaFoldDB" id="A0A0R3MHZ5"/>
<proteinExistence type="predicted"/>
<gene>
    <name evidence="1" type="ORF">CQ13_08145</name>
</gene>
<dbReference type="PANTHER" id="PTHR37315">
    <property type="entry name" value="UPF0311 PROTEIN BLR7842"/>
    <property type="match status" value="1"/>
</dbReference>
<dbReference type="InterPro" id="IPR020915">
    <property type="entry name" value="UPF0311"/>
</dbReference>
<dbReference type="Pfam" id="PF11578">
    <property type="entry name" value="DUF3237"/>
    <property type="match status" value="1"/>
</dbReference>
<sequence length="193" mass="21660">MLPNTKADPMAGLEFEMTYRLRVRGPMPATQGSPVGEHIYWEMSEGTLEGPRVNARIAMPGGDWYRPGADGFGRPDVRVQFITDDDAVILLHYTGLVQMNDAFTKAAEAANATRFEDHYMRMAMRFDAGAPKYAWLNQHLFLAEGRLTGKPDRVPHLPRHVIAECAGLRRSVLSGRAYELPQRPARYRIAGCQ</sequence>
<name>A0A0R3MHZ5_9BRAD</name>
<accession>A0A0R3MHZ5</accession>
<comment type="caution">
    <text evidence="1">The sequence shown here is derived from an EMBL/GenBank/DDBJ whole genome shotgun (WGS) entry which is preliminary data.</text>
</comment>
<dbReference type="Gene3D" id="2.40.160.20">
    <property type="match status" value="1"/>
</dbReference>
<reference evidence="1 2" key="1">
    <citation type="submission" date="2014-03" db="EMBL/GenBank/DDBJ databases">
        <title>Bradyrhizobium valentinum sp. nov., isolated from effective nodules of Lupinus mariae-josephae, a lupine endemic of basic-lime soils in Eastern Spain.</title>
        <authorList>
            <person name="Duran D."/>
            <person name="Rey L."/>
            <person name="Navarro A."/>
            <person name="Busquets A."/>
            <person name="Imperial J."/>
            <person name="Ruiz-Argueso T."/>
        </authorList>
    </citation>
    <scope>NUCLEOTIDE SEQUENCE [LARGE SCALE GENOMIC DNA]</scope>
    <source>
        <strain evidence="1 2">Ro19</strain>
    </source>
</reference>
<dbReference type="EMBL" id="LLYA01000181">
    <property type="protein sequence ID" value="KRR19897.1"/>
    <property type="molecule type" value="Genomic_DNA"/>
</dbReference>
<protein>
    <recommendedName>
        <fullName evidence="3">DUF3237 domain-containing protein</fullName>
    </recommendedName>
</protein>
<organism evidence="1 2">
    <name type="scientific">Bradyrhizobium retamae</name>
    <dbReference type="NCBI Taxonomy" id="1300035"/>
    <lineage>
        <taxon>Bacteria</taxon>
        <taxon>Pseudomonadati</taxon>
        <taxon>Pseudomonadota</taxon>
        <taxon>Alphaproteobacteria</taxon>
        <taxon>Hyphomicrobiales</taxon>
        <taxon>Nitrobacteraceae</taxon>
        <taxon>Bradyrhizobium</taxon>
    </lineage>
</organism>
<dbReference type="PANTHER" id="PTHR37315:SF1">
    <property type="entry name" value="UPF0311 PROTEIN BLR7842"/>
    <property type="match status" value="1"/>
</dbReference>
<dbReference type="OrthoDB" id="5294829at2"/>
<keyword evidence="2" id="KW-1185">Reference proteome</keyword>